<feature type="region of interest" description="Disordered" evidence="1">
    <location>
        <begin position="27"/>
        <end position="55"/>
    </location>
</feature>
<name>A0ABP8XY85_9MICO</name>
<keyword evidence="3" id="KW-1185">Reference proteome</keyword>
<organism evidence="2 3">
    <name type="scientific">Pedococcus ginsenosidimutans</name>
    <dbReference type="NCBI Taxonomy" id="490570"/>
    <lineage>
        <taxon>Bacteria</taxon>
        <taxon>Bacillati</taxon>
        <taxon>Actinomycetota</taxon>
        <taxon>Actinomycetes</taxon>
        <taxon>Micrococcales</taxon>
        <taxon>Intrasporangiaceae</taxon>
        <taxon>Pedococcus</taxon>
    </lineage>
</organism>
<dbReference type="EMBL" id="BAABLO010000004">
    <property type="protein sequence ID" value="GAA4716695.1"/>
    <property type="molecule type" value="Genomic_DNA"/>
</dbReference>
<proteinExistence type="predicted"/>
<accession>A0ABP8XY85</accession>
<evidence type="ECO:0000313" key="3">
    <source>
        <dbReference type="Proteomes" id="UP001500556"/>
    </source>
</evidence>
<protein>
    <submittedName>
        <fullName evidence="2">Uncharacterized protein</fullName>
    </submittedName>
</protein>
<dbReference type="Proteomes" id="UP001500556">
    <property type="component" value="Unassembled WGS sequence"/>
</dbReference>
<comment type="caution">
    <text evidence="2">The sequence shown here is derived from an EMBL/GenBank/DDBJ whole genome shotgun (WGS) entry which is preliminary data.</text>
</comment>
<reference evidence="3" key="1">
    <citation type="journal article" date="2019" name="Int. J. Syst. Evol. Microbiol.">
        <title>The Global Catalogue of Microorganisms (GCM) 10K type strain sequencing project: providing services to taxonomists for standard genome sequencing and annotation.</title>
        <authorList>
            <consortium name="The Broad Institute Genomics Platform"/>
            <consortium name="The Broad Institute Genome Sequencing Center for Infectious Disease"/>
            <person name="Wu L."/>
            <person name="Ma J."/>
        </authorList>
    </citation>
    <scope>NUCLEOTIDE SEQUENCE [LARGE SCALE GENOMIC DNA]</scope>
    <source>
        <strain evidence="3">JCM 18961</strain>
    </source>
</reference>
<gene>
    <name evidence="2" type="ORF">GCM10025782_12120</name>
</gene>
<evidence type="ECO:0000256" key="1">
    <source>
        <dbReference type="SAM" id="MobiDB-lite"/>
    </source>
</evidence>
<sequence length="55" mass="5836">MWQLFLERFVPLVDDDVSALDRLDGVGASASRRTPAPESAPPAAQGGDTSLVKHS</sequence>
<evidence type="ECO:0000313" key="2">
    <source>
        <dbReference type="EMBL" id="GAA4716695.1"/>
    </source>
</evidence>